<dbReference type="SUPFAM" id="SSF48726">
    <property type="entry name" value="Immunoglobulin"/>
    <property type="match status" value="1"/>
</dbReference>
<dbReference type="InterPro" id="IPR013783">
    <property type="entry name" value="Ig-like_fold"/>
</dbReference>
<sequence>MVFRIPLLILPGMDFRFRDVMKEAENPDNGWMNIQPPNQGAHFINARLMKAQSSLTEQNIKGAFVALRMLMKEQRLDSGRILGDDGWDRETLRVEAAGLVAVARNQYERMGGDVTMQCGSLEDEASVSWKVNGTDVKAQHRLEGPRLLLTQVSLGHNGLYSCFQNPHGERRDTIYLHVGSEWLPSRRPARLSAR</sequence>
<dbReference type="SMART" id="SM00409">
    <property type="entry name" value="IG"/>
    <property type="match status" value="1"/>
</dbReference>
<name>Q4T2P2_TETNG</name>
<dbReference type="AlphaFoldDB" id="Q4T2P2"/>
<organism evidence="2">
    <name type="scientific">Tetraodon nigroviridis</name>
    <name type="common">Spotted green pufferfish</name>
    <name type="synonym">Chelonodon nigroviridis</name>
    <dbReference type="NCBI Taxonomy" id="99883"/>
    <lineage>
        <taxon>Eukaryota</taxon>
        <taxon>Metazoa</taxon>
        <taxon>Chordata</taxon>
        <taxon>Craniata</taxon>
        <taxon>Vertebrata</taxon>
        <taxon>Euteleostomi</taxon>
        <taxon>Actinopterygii</taxon>
        <taxon>Neopterygii</taxon>
        <taxon>Teleostei</taxon>
        <taxon>Neoteleostei</taxon>
        <taxon>Acanthomorphata</taxon>
        <taxon>Eupercaria</taxon>
        <taxon>Tetraodontiformes</taxon>
        <taxon>Tetradontoidea</taxon>
        <taxon>Tetraodontidae</taxon>
        <taxon>Tetraodon</taxon>
    </lineage>
</organism>
<proteinExistence type="predicted"/>
<dbReference type="InterPro" id="IPR007110">
    <property type="entry name" value="Ig-like_dom"/>
</dbReference>
<dbReference type="InterPro" id="IPR003599">
    <property type="entry name" value="Ig_sub"/>
</dbReference>
<feature type="domain" description="Ig-like" evidence="1">
    <location>
        <begin position="111"/>
        <end position="162"/>
    </location>
</feature>
<protein>
    <submittedName>
        <fullName evidence="2">(spotted green pufferfish) hypothetical protein</fullName>
    </submittedName>
</protein>
<accession>Q4T2P2</accession>
<dbReference type="KEGG" id="tng:GSTEN00008253G001"/>
<dbReference type="Gene3D" id="2.60.40.10">
    <property type="entry name" value="Immunoglobulins"/>
    <property type="match status" value="1"/>
</dbReference>
<dbReference type="PROSITE" id="PS50835">
    <property type="entry name" value="IG_LIKE"/>
    <property type="match status" value="1"/>
</dbReference>
<evidence type="ECO:0000259" key="1">
    <source>
        <dbReference type="PROSITE" id="PS50835"/>
    </source>
</evidence>
<dbReference type="OrthoDB" id="9927622at2759"/>
<dbReference type="SMART" id="SM00408">
    <property type="entry name" value="IGc2"/>
    <property type="match status" value="1"/>
</dbReference>
<dbReference type="InterPro" id="IPR036179">
    <property type="entry name" value="Ig-like_dom_sf"/>
</dbReference>
<evidence type="ECO:0000313" key="2">
    <source>
        <dbReference type="EMBL" id="CAF92840.1"/>
    </source>
</evidence>
<reference evidence="2" key="1">
    <citation type="journal article" date="2004" name="Nature">
        <title>Genome duplication in the teleost fish Tetraodon nigroviridis reveals the early vertebrate proto-karyotype.</title>
        <authorList>
            <person name="Jaillon O."/>
            <person name="Aury J.-M."/>
            <person name="Brunet F."/>
            <person name="Petit J.-L."/>
            <person name="Stange-Thomann N."/>
            <person name="Mauceli E."/>
            <person name="Bouneau L."/>
            <person name="Fischer C."/>
            <person name="Ozouf-Costaz C."/>
            <person name="Bernot A."/>
            <person name="Nicaud S."/>
            <person name="Jaffe D."/>
            <person name="Fisher S."/>
            <person name="Lutfalla G."/>
            <person name="Dossat C."/>
            <person name="Segurens B."/>
            <person name="Dasilva C."/>
            <person name="Salanoubat M."/>
            <person name="Levy M."/>
            <person name="Boudet N."/>
            <person name="Castellano S."/>
            <person name="Anthouard V."/>
            <person name="Jubin C."/>
            <person name="Castelli V."/>
            <person name="Katinka M."/>
            <person name="Vacherie B."/>
            <person name="Biemont C."/>
            <person name="Skalli Z."/>
            <person name="Cattolico L."/>
            <person name="Poulain J."/>
            <person name="De Berardinis V."/>
            <person name="Cruaud C."/>
            <person name="Duprat S."/>
            <person name="Brottier P."/>
            <person name="Coutanceau J.-P."/>
            <person name="Gouzy J."/>
            <person name="Parra G."/>
            <person name="Lardier G."/>
            <person name="Chapple C."/>
            <person name="McKernan K.J."/>
            <person name="McEwan P."/>
            <person name="Bosak S."/>
            <person name="Kellis M."/>
            <person name="Volff J.-N."/>
            <person name="Guigo R."/>
            <person name="Zody M.C."/>
            <person name="Mesirov J."/>
            <person name="Lindblad-Toh K."/>
            <person name="Birren B."/>
            <person name="Nusbaum C."/>
            <person name="Kahn D."/>
            <person name="Robinson-Rechavi M."/>
            <person name="Laudet V."/>
            <person name="Schachter V."/>
            <person name="Quetier F."/>
            <person name="Saurin W."/>
            <person name="Scarpelli C."/>
            <person name="Wincker P."/>
            <person name="Lander E.S."/>
            <person name="Weissenbach J."/>
            <person name="Roest Crollius H."/>
        </authorList>
    </citation>
    <scope>NUCLEOTIDE SEQUENCE [LARGE SCALE GENOMIC DNA]</scope>
</reference>
<dbReference type="EMBL" id="CAAE01010214">
    <property type="protein sequence ID" value="CAF92840.1"/>
    <property type="molecule type" value="Genomic_DNA"/>
</dbReference>
<reference evidence="2" key="2">
    <citation type="submission" date="2004-02" db="EMBL/GenBank/DDBJ databases">
        <authorList>
            <consortium name="Genoscope"/>
            <consortium name="Whitehead Institute Centre for Genome Research"/>
        </authorList>
    </citation>
    <scope>NUCLEOTIDE SEQUENCE</scope>
</reference>
<dbReference type="InterPro" id="IPR003598">
    <property type="entry name" value="Ig_sub2"/>
</dbReference>
<gene>
    <name evidence="2" type="ORF">GSTENG00008253001</name>
</gene>
<comment type="caution">
    <text evidence="2">The sequence shown here is derived from an EMBL/GenBank/DDBJ whole genome shotgun (WGS) entry which is preliminary data.</text>
</comment>